<evidence type="ECO:0000256" key="3">
    <source>
        <dbReference type="ARBA" id="ARBA00023002"/>
    </source>
</evidence>
<keyword evidence="5" id="KW-0285">Flavoprotein</keyword>
<organism evidence="7 8">
    <name type="scientific">Perilla frutescens var. hirtella</name>
    <name type="common">Perilla citriodora</name>
    <name type="synonym">Perilla setoyensis</name>
    <dbReference type="NCBI Taxonomy" id="608512"/>
    <lineage>
        <taxon>Eukaryota</taxon>
        <taxon>Viridiplantae</taxon>
        <taxon>Streptophyta</taxon>
        <taxon>Embryophyta</taxon>
        <taxon>Tracheophyta</taxon>
        <taxon>Spermatophyta</taxon>
        <taxon>Magnoliopsida</taxon>
        <taxon>eudicotyledons</taxon>
        <taxon>Gunneridae</taxon>
        <taxon>Pentapetalae</taxon>
        <taxon>asterids</taxon>
        <taxon>lamiids</taxon>
        <taxon>Lamiales</taxon>
        <taxon>Lamiaceae</taxon>
        <taxon>Nepetoideae</taxon>
        <taxon>Elsholtzieae</taxon>
        <taxon>Perilla</taxon>
    </lineage>
</organism>
<feature type="domain" description="Proline dehydrogenase" evidence="6">
    <location>
        <begin position="122"/>
        <end position="435"/>
    </location>
</feature>
<dbReference type="Pfam" id="PF01619">
    <property type="entry name" value="Pro_dh"/>
    <property type="match status" value="1"/>
</dbReference>
<evidence type="ECO:0000256" key="1">
    <source>
        <dbReference type="ARBA" id="ARBA00005869"/>
    </source>
</evidence>
<evidence type="ECO:0000256" key="4">
    <source>
        <dbReference type="ARBA" id="ARBA00023062"/>
    </source>
</evidence>
<dbReference type="InterPro" id="IPR015659">
    <property type="entry name" value="Proline_oxidase"/>
</dbReference>
<dbReference type="Gene3D" id="3.20.20.220">
    <property type="match status" value="1"/>
</dbReference>
<evidence type="ECO:0000313" key="8">
    <source>
        <dbReference type="Proteomes" id="UP001190926"/>
    </source>
</evidence>
<evidence type="ECO:0000256" key="5">
    <source>
        <dbReference type="RuleBase" id="RU364054"/>
    </source>
</evidence>
<dbReference type="GO" id="GO:0005739">
    <property type="term" value="C:mitochondrion"/>
    <property type="evidence" value="ECO:0007669"/>
    <property type="project" value="TreeGrafter"/>
</dbReference>
<comment type="cofactor">
    <cofactor evidence="5">
        <name>FAD</name>
        <dbReference type="ChEBI" id="CHEBI:57692"/>
    </cofactor>
</comment>
<comment type="caution">
    <text evidence="7">The sequence shown here is derived from an EMBL/GenBank/DDBJ whole genome shotgun (WGS) entry which is preliminary data.</text>
</comment>
<dbReference type="EMBL" id="SDAM02000159">
    <property type="protein sequence ID" value="KAH6826874.1"/>
    <property type="molecule type" value="Genomic_DNA"/>
</dbReference>
<proteinExistence type="inferred from homology"/>
<protein>
    <recommendedName>
        <fullName evidence="2 5">Proline dehydrogenase</fullName>
        <ecNumber evidence="2 5">1.5.5.2</ecNumber>
    </recommendedName>
</protein>
<dbReference type="PANTHER" id="PTHR13914:SF0">
    <property type="entry name" value="PROLINE DEHYDROGENASE 1, MITOCHONDRIAL"/>
    <property type="match status" value="1"/>
</dbReference>
<keyword evidence="8" id="KW-1185">Reference proteome</keyword>
<comment type="catalytic activity">
    <reaction evidence="5">
        <text>L-proline + a quinone = (S)-1-pyrroline-5-carboxylate + a quinol + H(+)</text>
        <dbReference type="Rhea" id="RHEA:23784"/>
        <dbReference type="ChEBI" id="CHEBI:15378"/>
        <dbReference type="ChEBI" id="CHEBI:17388"/>
        <dbReference type="ChEBI" id="CHEBI:24646"/>
        <dbReference type="ChEBI" id="CHEBI:60039"/>
        <dbReference type="ChEBI" id="CHEBI:132124"/>
        <dbReference type="EC" id="1.5.5.2"/>
    </reaction>
</comment>
<dbReference type="EC" id="1.5.5.2" evidence="2 5"/>
<accession>A0AAD4J497</accession>
<dbReference type="PANTHER" id="PTHR13914">
    <property type="entry name" value="PROLINE OXIDASE"/>
    <property type="match status" value="1"/>
</dbReference>
<dbReference type="AlphaFoldDB" id="A0AAD4J497"/>
<dbReference type="Proteomes" id="UP001190926">
    <property type="component" value="Unassembled WGS sequence"/>
</dbReference>
<gene>
    <name evidence="7" type="ORF">C2S53_016753</name>
</gene>
<dbReference type="GO" id="GO:0071949">
    <property type="term" value="F:FAD binding"/>
    <property type="evidence" value="ECO:0007669"/>
    <property type="project" value="TreeGrafter"/>
</dbReference>
<name>A0AAD4J497_PERFH</name>
<comment type="similarity">
    <text evidence="1 5">Belongs to the proline oxidase family.</text>
</comment>
<evidence type="ECO:0000256" key="2">
    <source>
        <dbReference type="ARBA" id="ARBA00012695"/>
    </source>
</evidence>
<evidence type="ECO:0000313" key="7">
    <source>
        <dbReference type="EMBL" id="KAH6826874.1"/>
    </source>
</evidence>
<keyword evidence="3 5" id="KW-0560">Oxidoreductase</keyword>
<comment type="function">
    <text evidence="5">Converts proline to delta-1-pyrroline-5-carboxylate.</text>
</comment>
<dbReference type="InterPro" id="IPR002872">
    <property type="entry name" value="Proline_DH_dom"/>
</dbReference>
<dbReference type="GO" id="GO:0010133">
    <property type="term" value="P:L-proline catabolic process to L-glutamate"/>
    <property type="evidence" value="ECO:0007669"/>
    <property type="project" value="TreeGrafter"/>
</dbReference>
<evidence type="ECO:0000259" key="6">
    <source>
        <dbReference type="Pfam" id="PF01619"/>
    </source>
</evidence>
<dbReference type="GO" id="GO:0004657">
    <property type="term" value="F:proline dehydrogenase activity"/>
    <property type="evidence" value="ECO:0007669"/>
    <property type="project" value="UniProtKB-EC"/>
</dbReference>
<sequence>MATRSLYSKVPSNLPYFCRRLKSSVAASISSGQRVTIPKLEEPYINLDDSKELFSSVTTGKLMASTFTLHVVLNEIMIDLGSWVMNSRLMKSPLSREVLLGSIEHTLYHHFCGGKTLREADRAARKLWDSGLQAMLDYGMEHADDNASCDQNVEEIIQTIASTKSHPTSQRVSDLLRWEHKDKSLHLPWKLHSFPLLSDSSPLYHTATRPEPLTLEEEHDLELGFQRLIKICENSLEANVPLLIDAEDTSIQPAIDYFTYYAAINYHRDDSPLIFNTIQAYLKDAKERLVMVKNAADKAGVPMGFKLVRGAYMSSERQLAFSLGANSPIHDCIQETHACYNDCAAFMIEGIANGSGSLILATHNIESGKLAAAKVVSLGMKKDNQNLQFAQLYGMAEALSFGLRNAGFKVSKYLPFGPVEQIVPYLLRRAEENRGFISTASMDRQLMR</sequence>
<dbReference type="SUPFAM" id="SSF51730">
    <property type="entry name" value="FAD-linked oxidoreductase"/>
    <property type="match status" value="1"/>
</dbReference>
<keyword evidence="5" id="KW-0274">FAD</keyword>
<dbReference type="InterPro" id="IPR029041">
    <property type="entry name" value="FAD-linked_oxidoreductase-like"/>
</dbReference>
<keyword evidence="4 5" id="KW-0642">Proline metabolism</keyword>
<reference evidence="7 8" key="1">
    <citation type="journal article" date="2021" name="Nat. Commun.">
        <title>Incipient diploidization of the medicinal plant Perilla within 10,000 years.</title>
        <authorList>
            <person name="Zhang Y."/>
            <person name="Shen Q."/>
            <person name="Leng L."/>
            <person name="Zhang D."/>
            <person name="Chen S."/>
            <person name="Shi Y."/>
            <person name="Ning Z."/>
            <person name="Chen S."/>
        </authorList>
    </citation>
    <scope>NUCLEOTIDE SEQUENCE [LARGE SCALE GENOMIC DNA]</scope>
    <source>
        <strain evidence="8">cv. PC099</strain>
    </source>
</reference>